<dbReference type="InParanoid" id="Q6ZE80"/>
<evidence type="ECO:0000313" key="2">
    <source>
        <dbReference type="Proteomes" id="UP000001425"/>
    </source>
</evidence>
<reference evidence="1 2" key="1">
    <citation type="journal article" date="2003" name="DNA Res.">
        <title>Structural analysis of four large plasmids harboring in a unicellular cyanobacterium, Synechocystis sp. PCC 6803.</title>
        <authorList>
            <person name="Kaneko T."/>
            <person name="Nakamura Y."/>
            <person name="Sasamoto S."/>
            <person name="Watanabe A."/>
            <person name="Kohara M."/>
            <person name="Matsumoto M."/>
            <person name="Shimpo S."/>
            <person name="Yamada M."/>
            <person name="Tabata S."/>
        </authorList>
    </citation>
    <scope>NUCLEOTIDE SEQUENCE [LARGE SCALE GENOMIC DNA]</scope>
    <source>
        <strain evidence="2">ATCC 27184 / PCC 6803 / Kazusa</strain>
    </source>
</reference>
<proteinExistence type="predicted"/>
<geneLocation type="plasmid" evidence="1 2">
    <name>pSYSG</name>
</geneLocation>
<dbReference type="KEGG" id="syn:sll8012"/>
<sequence>MSIVVSTRLPDLTHERLQRFARCLGKTPSETTALLVEESLRQQDFPYIEFRQTPLGRHAHLKNSTLAVWEVVRIAQGYALDPEKTAQHFQRPLPWVKSALLYAEAYPEEINIAITDAGAVNETTLTRLLPQLEVQGQS</sequence>
<gene>
    <name evidence="1" type="ordered locus">sll8012</name>
</gene>
<organism evidence="1 2">
    <name type="scientific">Synechocystis sp. (strain ATCC 27184 / PCC 6803 / Kazusa)</name>
    <dbReference type="NCBI Taxonomy" id="1111708"/>
    <lineage>
        <taxon>Bacteria</taxon>
        <taxon>Bacillati</taxon>
        <taxon>Cyanobacteriota</taxon>
        <taxon>Cyanophyceae</taxon>
        <taxon>Synechococcales</taxon>
        <taxon>Merismopediaceae</taxon>
        <taxon>Synechocystis</taxon>
    </lineage>
</organism>
<dbReference type="Proteomes" id="UP000001425">
    <property type="component" value="Plasmid pSYSG"/>
</dbReference>
<dbReference type="EMBL" id="AP004312">
    <property type="protein sequence ID" value="BAD02020.1"/>
    <property type="molecule type" value="Genomic_DNA"/>
</dbReference>
<dbReference type="EnsemblBacteria" id="BAD02020">
    <property type="protein sequence ID" value="BAD02020"/>
    <property type="gene ID" value="BAD02020"/>
</dbReference>
<keyword evidence="1" id="KW-0614">Plasmid</keyword>
<protein>
    <submittedName>
        <fullName evidence="1">Uncharacterized protein</fullName>
    </submittedName>
</protein>
<accession>Q6ZE80</accession>
<name>Q6ZE80_SYNY3</name>
<keyword evidence="2" id="KW-1185">Reference proteome</keyword>
<evidence type="ECO:0000313" key="1">
    <source>
        <dbReference type="EMBL" id="BAD02020.1"/>
    </source>
</evidence>
<dbReference type="AlphaFoldDB" id="Q6ZE80"/>